<dbReference type="AlphaFoldDB" id="A0A4S4FEF7"/>
<evidence type="ECO:0000313" key="1">
    <source>
        <dbReference type="EMBL" id="THG28408.1"/>
    </source>
</evidence>
<comment type="caution">
    <text evidence="1">The sequence shown here is derived from an EMBL/GenBank/DDBJ whole genome shotgun (WGS) entry which is preliminary data.</text>
</comment>
<dbReference type="EMBL" id="SSSM01000006">
    <property type="protein sequence ID" value="THG28408.1"/>
    <property type="molecule type" value="Genomic_DNA"/>
</dbReference>
<dbReference type="Gene3D" id="3.90.1150.30">
    <property type="match status" value="1"/>
</dbReference>
<name>A0A4S4FEF7_9MICO</name>
<dbReference type="RefSeq" id="WP_136428767.1">
    <property type="nucleotide sequence ID" value="NZ_SSSM01000006.1"/>
</dbReference>
<accession>A0A4S4FEF7</accession>
<reference evidence="1 2" key="1">
    <citation type="submission" date="2019-04" db="EMBL/GenBank/DDBJ databases">
        <authorList>
            <person name="Jiang L."/>
        </authorList>
    </citation>
    <scope>NUCLEOTIDE SEQUENCE [LARGE SCALE GENOMIC DNA]</scope>
    <source>
        <strain evidence="1 2">YIM 131853</strain>
    </source>
</reference>
<organism evidence="1 2">
    <name type="scientific">Naasia lichenicola</name>
    <dbReference type="NCBI Taxonomy" id="2565933"/>
    <lineage>
        <taxon>Bacteria</taxon>
        <taxon>Bacillati</taxon>
        <taxon>Actinomycetota</taxon>
        <taxon>Actinomycetes</taxon>
        <taxon>Micrococcales</taxon>
        <taxon>Microbacteriaceae</taxon>
        <taxon>Naasia</taxon>
    </lineage>
</organism>
<dbReference type="GO" id="GO:0003677">
    <property type="term" value="F:DNA binding"/>
    <property type="evidence" value="ECO:0007669"/>
    <property type="project" value="UniProtKB-KW"/>
</dbReference>
<evidence type="ECO:0000313" key="2">
    <source>
        <dbReference type="Proteomes" id="UP000309133"/>
    </source>
</evidence>
<sequence length="137" mass="15463">MEHPQMFREGDFGLDEVRDLALGFPDAEEKVTFGRPMFRAGKLFAVYGGGTKGPEKLFFPHSLLFHPDEDTRRALVEQDRFFVPGYFGPAGWLGLDLDAESVDWQEVAELMDESYRNAAPKRLIARLDAEGGPATRR</sequence>
<protein>
    <submittedName>
        <fullName evidence="1">MmcQ/YjbR family DNA-binding protein</fullName>
    </submittedName>
</protein>
<dbReference type="SUPFAM" id="SSF142906">
    <property type="entry name" value="YjbR-like"/>
    <property type="match status" value="1"/>
</dbReference>
<dbReference type="OrthoDB" id="8479417at2"/>
<keyword evidence="1" id="KW-0238">DNA-binding</keyword>
<dbReference type="Proteomes" id="UP000309133">
    <property type="component" value="Unassembled WGS sequence"/>
</dbReference>
<dbReference type="Pfam" id="PF04237">
    <property type="entry name" value="YjbR"/>
    <property type="match status" value="1"/>
</dbReference>
<keyword evidence="2" id="KW-1185">Reference proteome</keyword>
<proteinExistence type="predicted"/>
<dbReference type="InterPro" id="IPR058532">
    <property type="entry name" value="YjbR/MT2646/Rv2570-like"/>
</dbReference>
<dbReference type="InterPro" id="IPR038056">
    <property type="entry name" value="YjbR-like_sf"/>
</dbReference>
<gene>
    <name evidence="1" type="ORF">E6C64_16345</name>
</gene>